<dbReference type="AlphaFoldDB" id="A0A1H9YV31"/>
<accession>A0A1H9YV31</accession>
<organism evidence="1 2">
    <name type="scientific">Anaerobranca gottschalkii DSM 13577</name>
    <dbReference type="NCBI Taxonomy" id="1120990"/>
    <lineage>
        <taxon>Bacteria</taxon>
        <taxon>Bacillati</taxon>
        <taxon>Bacillota</taxon>
        <taxon>Clostridia</taxon>
        <taxon>Eubacteriales</taxon>
        <taxon>Proteinivoracaceae</taxon>
        <taxon>Anaerobranca</taxon>
    </lineage>
</organism>
<name>A0A1H9YV31_9FIRM</name>
<evidence type="ECO:0000313" key="2">
    <source>
        <dbReference type="Proteomes" id="UP000243819"/>
    </source>
</evidence>
<dbReference type="STRING" id="1120990.SAMN03080614_10054"/>
<sequence>MINFILFPYIFRIFPKVKSNLKNYKKSVLQMPCPHLREQGILSIENKEFHCLGGSIYALNCYEILPFITSFQTISDYLDNLCDRKGIFDERAFEHLHKSMIDSLTPTHCNSPVNYYKYYPYSDDGGYLNFLVEECQKVISFLPSFHHVKYPLLEFTSLYRDLQVFKHLHPQVRENKLITWFNDQKKSTKGLYWWEFAAATGSTLPIFALIRLARKKNIAHLEIKNLCSAYFPWIAGLHILLDYLIDLKEDQLEGDLNFISYYNNYQQVKNRLMLFIENSLLNLQRVKEKRFHETIVKGLLAMYLSDPKVYKNKQETLALELINSLDSETKVMYRMCLYLRKKEIL</sequence>
<reference evidence="2" key="1">
    <citation type="submission" date="2016-10" db="EMBL/GenBank/DDBJ databases">
        <authorList>
            <person name="Varghese N."/>
            <person name="Submissions S."/>
        </authorList>
    </citation>
    <scope>NUCLEOTIDE SEQUENCE [LARGE SCALE GENOMIC DNA]</scope>
    <source>
        <strain evidence="2">DSM 13577</strain>
    </source>
</reference>
<keyword evidence="2" id="KW-1185">Reference proteome</keyword>
<proteinExistence type="predicted"/>
<evidence type="ECO:0000313" key="1">
    <source>
        <dbReference type="EMBL" id="SES72427.1"/>
    </source>
</evidence>
<dbReference type="Proteomes" id="UP000243819">
    <property type="component" value="Unassembled WGS sequence"/>
</dbReference>
<dbReference type="EMBL" id="FOIF01000005">
    <property type="protein sequence ID" value="SES72427.1"/>
    <property type="molecule type" value="Genomic_DNA"/>
</dbReference>
<dbReference type="RefSeq" id="WP_091348798.1">
    <property type="nucleotide sequence ID" value="NZ_FOIF01000005.1"/>
</dbReference>
<dbReference type="OrthoDB" id="2371262at2"/>
<dbReference type="InterPro" id="IPR019712">
    <property type="entry name" value="YtpB-like"/>
</dbReference>
<dbReference type="Pfam" id="PF10776">
    <property type="entry name" value="DUF2600"/>
    <property type="match status" value="1"/>
</dbReference>
<gene>
    <name evidence="1" type="ORF">SAMN03080614_10054</name>
</gene>
<protein>
    <submittedName>
        <fullName evidence="1">Tetraprenyl-beta-curcumene synthase</fullName>
    </submittedName>
</protein>